<keyword evidence="1" id="KW-0812">Transmembrane</keyword>
<dbReference type="Gene3D" id="1.20.1070.10">
    <property type="entry name" value="Rhodopsin 7-helix transmembrane proteins"/>
    <property type="match status" value="1"/>
</dbReference>
<keyword evidence="4" id="KW-1185">Reference proteome</keyword>
<feature type="transmembrane region" description="Helical" evidence="1">
    <location>
        <begin position="66"/>
        <end position="85"/>
    </location>
</feature>
<evidence type="ECO:0000313" key="4">
    <source>
        <dbReference type="Proteomes" id="UP001175271"/>
    </source>
</evidence>
<reference evidence="3" key="1">
    <citation type="submission" date="2023-06" db="EMBL/GenBank/DDBJ databases">
        <title>Genomic analysis of the entomopathogenic nematode Steinernema hermaphroditum.</title>
        <authorList>
            <person name="Schwarz E.M."/>
            <person name="Heppert J.K."/>
            <person name="Baniya A."/>
            <person name="Schwartz H.T."/>
            <person name="Tan C.-H."/>
            <person name="Antoshechkin I."/>
            <person name="Sternberg P.W."/>
            <person name="Goodrich-Blair H."/>
            <person name="Dillman A.R."/>
        </authorList>
    </citation>
    <scope>NUCLEOTIDE SEQUENCE</scope>
    <source>
        <strain evidence="3">PS9179</strain>
        <tissue evidence="3">Whole animal</tissue>
    </source>
</reference>
<feature type="transmembrane region" description="Helical" evidence="1">
    <location>
        <begin position="200"/>
        <end position="225"/>
    </location>
</feature>
<dbReference type="Pfam" id="PF10328">
    <property type="entry name" value="7TM_GPCR_Srx"/>
    <property type="match status" value="1"/>
</dbReference>
<name>A0AA39HAY7_9BILA</name>
<feature type="transmembrane region" description="Helical" evidence="1">
    <location>
        <begin position="97"/>
        <end position="119"/>
    </location>
</feature>
<dbReference type="EMBL" id="JAUCMV010000004">
    <property type="protein sequence ID" value="KAK0402475.1"/>
    <property type="molecule type" value="Genomic_DNA"/>
</dbReference>
<keyword evidence="1" id="KW-1133">Transmembrane helix</keyword>
<dbReference type="AlphaFoldDB" id="A0AA39HAY7"/>
<evidence type="ECO:0000313" key="3">
    <source>
        <dbReference type="EMBL" id="KAK0402475.1"/>
    </source>
</evidence>
<feature type="transmembrane region" description="Helical" evidence="1">
    <location>
        <begin position="278"/>
        <end position="300"/>
    </location>
</feature>
<feature type="domain" description="7TM GPCR serpentine receptor class x (Srx)" evidence="2">
    <location>
        <begin position="39"/>
        <end position="301"/>
    </location>
</feature>
<dbReference type="InterPro" id="IPR019430">
    <property type="entry name" value="7TM_GPCR_serpentine_rcpt_Srx"/>
</dbReference>
<sequence length="331" mass="37214">MVELTVVNGTEPFVYGSELQGRGHVTRTDFVVGISMWMLALFAIVFGLINIYVVRMMPMFQNSFGALWMTRTIGEVGANIVHVVYSAPVTIFQPKGIPPFVGIISFTIGLHLACIACVCHQVVSTNRMIAVCFPVNYKNIFTKRVTKIIIIYISVEVTIFMALYFVVPCSIIGYSPKFYEYVFIKCRPDVERNYSLAGTIINRACFCLCFSASIIDVVTLSRIMYITFGKSTLHNNNKNFKRDVRFFGQTSVQNLTMMVSCTLIVIANNGAKRDTVFVSVLAFHTLIVTHLNNSLALILFNPEVRNFLGLHFSWLKTTNPSTSAESIQQQR</sequence>
<feature type="transmembrane region" description="Helical" evidence="1">
    <location>
        <begin position="246"/>
        <end position="266"/>
    </location>
</feature>
<feature type="transmembrane region" description="Helical" evidence="1">
    <location>
        <begin position="148"/>
        <end position="174"/>
    </location>
</feature>
<evidence type="ECO:0000256" key="1">
    <source>
        <dbReference type="SAM" id="Phobius"/>
    </source>
</evidence>
<dbReference type="SUPFAM" id="SSF81321">
    <property type="entry name" value="Family A G protein-coupled receptor-like"/>
    <property type="match status" value="1"/>
</dbReference>
<dbReference type="PANTHER" id="PTHR23017">
    <property type="entry name" value="SERPENTINE RECEPTOR, CLASS X"/>
    <property type="match status" value="1"/>
</dbReference>
<accession>A0AA39HAY7</accession>
<comment type="caution">
    <text evidence="3">The sequence shown here is derived from an EMBL/GenBank/DDBJ whole genome shotgun (WGS) entry which is preliminary data.</text>
</comment>
<proteinExistence type="predicted"/>
<organism evidence="3 4">
    <name type="scientific">Steinernema hermaphroditum</name>
    <dbReference type="NCBI Taxonomy" id="289476"/>
    <lineage>
        <taxon>Eukaryota</taxon>
        <taxon>Metazoa</taxon>
        <taxon>Ecdysozoa</taxon>
        <taxon>Nematoda</taxon>
        <taxon>Chromadorea</taxon>
        <taxon>Rhabditida</taxon>
        <taxon>Tylenchina</taxon>
        <taxon>Panagrolaimomorpha</taxon>
        <taxon>Strongyloidoidea</taxon>
        <taxon>Steinernematidae</taxon>
        <taxon>Steinernema</taxon>
    </lineage>
</organism>
<protein>
    <recommendedName>
        <fullName evidence="2">7TM GPCR serpentine receptor class x (Srx) domain-containing protein</fullName>
    </recommendedName>
</protein>
<evidence type="ECO:0000259" key="2">
    <source>
        <dbReference type="Pfam" id="PF10328"/>
    </source>
</evidence>
<gene>
    <name evidence="3" type="ORF">QR680_016354</name>
</gene>
<feature type="transmembrane region" description="Helical" evidence="1">
    <location>
        <begin position="30"/>
        <end position="54"/>
    </location>
</feature>
<dbReference type="Proteomes" id="UP001175271">
    <property type="component" value="Unassembled WGS sequence"/>
</dbReference>
<keyword evidence="1" id="KW-0472">Membrane</keyword>